<evidence type="ECO:0000256" key="1">
    <source>
        <dbReference type="ARBA" id="ARBA00001929"/>
    </source>
</evidence>
<dbReference type="Pfam" id="PF07992">
    <property type="entry name" value="Pyr_redox_2"/>
    <property type="match status" value="1"/>
</dbReference>
<sequence length="402" mass="42255">MKRLLVVGCGMTAHRLVEELRARDGAARWRILVLGEEPYGAYNRIALTDRLRGVPAEELTLGAPDGGGLEIRTSTRVAGIDRPAHEVVTAEGRRLPYDALVLATGAVPARPPVPGAELRGCHVYRTLDDVHAIREAAQAASGERAVVVGGGLLGLETAEALHRHLGIRPHVVEAAPHLMPAQLDPEAAGLLAISLSRRGIRLHEGTALRSLDPGPAGEVTGVTLADETRITTRLVVFTAGTRPRDDLAAAAGLPRGERGGYLVDDDCRTPDPDIWAIGDCAAIHGRRTGTVAPGYHMAATVAARLAGAPASPPPLSPAEPSTVLKLPGVDVASMGNPHAQTEDAVELTYTRPGPATRYAKLILDPEARTLRAAILLGHPTAHSRLHALVGEELPAPAEQLLT</sequence>
<dbReference type="PANTHER" id="PTHR43809:SF1">
    <property type="entry name" value="NITRITE REDUCTASE (NADH) LARGE SUBUNIT"/>
    <property type="match status" value="1"/>
</dbReference>
<evidence type="ECO:0000256" key="3">
    <source>
        <dbReference type="ARBA" id="ARBA00022617"/>
    </source>
</evidence>
<dbReference type="Gene3D" id="3.50.50.60">
    <property type="entry name" value="FAD/NAD(P)-binding domain"/>
    <property type="match status" value="2"/>
</dbReference>
<dbReference type="PANTHER" id="PTHR43809">
    <property type="entry name" value="NITRITE REDUCTASE (NADH) LARGE SUBUNIT"/>
    <property type="match status" value="1"/>
</dbReference>
<keyword evidence="7" id="KW-0411">Iron-sulfur</keyword>
<evidence type="ECO:0000256" key="2">
    <source>
        <dbReference type="ARBA" id="ARBA00005096"/>
    </source>
</evidence>
<evidence type="ECO:0000256" key="5">
    <source>
        <dbReference type="ARBA" id="ARBA00023002"/>
    </source>
</evidence>
<reference evidence="10" key="1">
    <citation type="journal article" date="2019" name="Int. J. Syst. Evol. Microbiol.">
        <title>The Global Catalogue of Microorganisms (GCM) 10K type strain sequencing project: providing services to taxonomists for standard genome sequencing and annotation.</title>
        <authorList>
            <consortium name="The Broad Institute Genomics Platform"/>
            <consortium name="The Broad Institute Genome Sequencing Center for Infectious Disease"/>
            <person name="Wu L."/>
            <person name="Ma J."/>
        </authorList>
    </citation>
    <scope>NUCLEOTIDE SEQUENCE [LARGE SCALE GENOMIC DNA]</scope>
    <source>
        <strain evidence="10">JCM 15481</strain>
    </source>
</reference>
<dbReference type="InterPro" id="IPR052034">
    <property type="entry name" value="NasD-like"/>
</dbReference>
<dbReference type="SUPFAM" id="SSF51905">
    <property type="entry name" value="FAD/NAD(P)-binding domain"/>
    <property type="match status" value="2"/>
</dbReference>
<gene>
    <name evidence="9" type="ORF">GCM10009802_30970</name>
</gene>
<accession>A0ABP5K2C2</accession>
<keyword evidence="3" id="KW-0349">Heme</keyword>
<feature type="domain" description="FAD/NAD(P)-binding" evidence="8">
    <location>
        <begin position="3"/>
        <end position="293"/>
    </location>
</feature>
<dbReference type="Proteomes" id="UP001500443">
    <property type="component" value="Unassembled WGS sequence"/>
</dbReference>
<evidence type="ECO:0000256" key="6">
    <source>
        <dbReference type="ARBA" id="ARBA00023004"/>
    </source>
</evidence>
<evidence type="ECO:0000313" key="9">
    <source>
        <dbReference type="EMBL" id="GAA2125496.1"/>
    </source>
</evidence>
<dbReference type="RefSeq" id="WP_344290591.1">
    <property type="nucleotide sequence ID" value="NZ_BAAAPF010000089.1"/>
</dbReference>
<evidence type="ECO:0000313" key="10">
    <source>
        <dbReference type="Proteomes" id="UP001500443"/>
    </source>
</evidence>
<evidence type="ECO:0000259" key="8">
    <source>
        <dbReference type="Pfam" id="PF07992"/>
    </source>
</evidence>
<comment type="pathway">
    <text evidence="2">Nitrogen metabolism; nitrate reduction (assimilation).</text>
</comment>
<name>A0ABP5K2C2_9ACTN</name>
<keyword evidence="5" id="KW-0560">Oxidoreductase</keyword>
<evidence type="ECO:0000256" key="4">
    <source>
        <dbReference type="ARBA" id="ARBA00022723"/>
    </source>
</evidence>
<proteinExistence type="predicted"/>
<comment type="cofactor">
    <cofactor evidence="1">
        <name>siroheme</name>
        <dbReference type="ChEBI" id="CHEBI:60052"/>
    </cofactor>
</comment>
<keyword evidence="4" id="KW-0479">Metal-binding</keyword>
<evidence type="ECO:0000256" key="7">
    <source>
        <dbReference type="ARBA" id="ARBA00023014"/>
    </source>
</evidence>
<keyword evidence="10" id="KW-1185">Reference proteome</keyword>
<comment type="caution">
    <text evidence="9">The sequence shown here is derived from an EMBL/GenBank/DDBJ whole genome shotgun (WGS) entry which is preliminary data.</text>
</comment>
<protein>
    <recommendedName>
        <fullName evidence="8">FAD/NAD(P)-binding domain-containing protein</fullName>
    </recommendedName>
</protein>
<dbReference type="InterPro" id="IPR023753">
    <property type="entry name" value="FAD/NAD-binding_dom"/>
</dbReference>
<dbReference type="EMBL" id="BAAAPF010000089">
    <property type="protein sequence ID" value="GAA2125496.1"/>
    <property type="molecule type" value="Genomic_DNA"/>
</dbReference>
<dbReference type="PRINTS" id="PR00368">
    <property type="entry name" value="FADPNR"/>
</dbReference>
<organism evidence="9 10">
    <name type="scientific">Streptomyces synnematoformans</name>
    <dbReference type="NCBI Taxonomy" id="415721"/>
    <lineage>
        <taxon>Bacteria</taxon>
        <taxon>Bacillati</taxon>
        <taxon>Actinomycetota</taxon>
        <taxon>Actinomycetes</taxon>
        <taxon>Kitasatosporales</taxon>
        <taxon>Streptomycetaceae</taxon>
        <taxon>Streptomyces</taxon>
    </lineage>
</organism>
<dbReference type="InterPro" id="IPR036188">
    <property type="entry name" value="FAD/NAD-bd_sf"/>
</dbReference>
<keyword evidence="6" id="KW-0408">Iron</keyword>